<gene>
    <name evidence="1" type="ORF">K488DRAFT_90368</name>
</gene>
<dbReference type="EMBL" id="MU273826">
    <property type="protein sequence ID" value="KAI0027875.1"/>
    <property type="molecule type" value="Genomic_DNA"/>
</dbReference>
<comment type="caution">
    <text evidence="1">The sequence shown here is derived from an EMBL/GenBank/DDBJ whole genome shotgun (WGS) entry which is preliminary data.</text>
</comment>
<accession>A0ACB8Q7V5</accession>
<reference evidence="1" key="1">
    <citation type="submission" date="2021-02" db="EMBL/GenBank/DDBJ databases">
        <authorList>
            <consortium name="DOE Joint Genome Institute"/>
            <person name="Ahrendt S."/>
            <person name="Looney B.P."/>
            <person name="Miyauchi S."/>
            <person name="Morin E."/>
            <person name="Drula E."/>
            <person name="Courty P.E."/>
            <person name="Chicoki N."/>
            <person name="Fauchery L."/>
            <person name="Kohler A."/>
            <person name="Kuo A."/>
            <person name="Labutti K."/>
            <person name="Pangilinan J."/>
            <person name="Lipzen A."/>
            <person name="Riley R."/>
            <person name="Andreopoulos W."/>
            <person name="He G."/>
            <person name="Johnson J."/>
            <person name="Barry K.W."/>
            <person name="Grigoriev I.V."/>
            <person name="Nagy L."/>
            <person name="Hibbett D."/>
            <person name="Henrissat B."/>
            <person name="Matheny P.B."/>
            <person name="Labbe J."/>
            <person name="Martin F."/>
        </authorList>
    </citation>
    <scope>NUCLEOTIDE SEQUENCE</scope>
    <source>
        <strain evidence="1">EC-137</strain>
    </source>
</reference>
<proteinExistence type="predicted"/>
<name>A0ACB8Q7V5_9AGAM</name>
<evidence type="ECO:0000313" key="2">
    <source>
        <dbReference type="Proteomes" id="UP000814128"/>
    </source>
</evidence>
<dbReference type="Proteomes" id="UP000814128">
    <property type="component" value="Unassembled WGS sequence"/>
</dbReference>
<sequence>MSPRLESVDEQGQKWTTPYPNAEQRAALRANRSASRASRISNASCRQSASPPQDDLVPAPTSAPPPSPPSNHPNLSLDSEQDFPSLPRTPTASPTPEAQASRFRVSTLGETAANPESSNAPPSLSETVEGPEVTSPAPTPTPPAPWDVPAENARTSHTPLITTPVLAAFPMHSAAPDIDPHGSVQAGPSSHTLDHAPGQPMLPPSETPAPDHRLSPPLMHARKRHRTASNPSTIVIDLAAANGHVESPRPTIARSRSILELSDDDGMSIDPSSDVSRPPSAAWPTPPTPPRDAFPRLLRLPPPPADLPLPPQSPPPYRAREVVPTTLAPAFRQHSIAAKIYTSSPWQAWLRLNPAQERFWQRSLAPGQPGSVLFALEYSRSETSGSSSTDRISAELSAALRRPDNNLVAVSYPHAVLTPSGTRARQSVWHFVYNLTMAEHKALLHARAISRDSRAYIFLPARLDISQPVFLYALQGLRGSLDDLVPHFRRCIQESSAYQELRNAHYGHPRMADFIANLRFNRLAMRDSNGRPIQTIRVYAHLPTDDPTEQQAARDSLRSVNFDHLFLGAAHKESYLCNHCQSSDHPSGLCPLPNIHGWQGPNPNKPINGGPDPIDLPPAILPAIPQSLLSNPERDRGRDRNRGRGGGRGRTTTNGNGGDNFANRG</sequence>
<organism evidence="1 2">
    <name type="scientific">Vararia minispora EC-137</name>
    <dbReference type="NCBI Taxonomy" id="1314806"/>
    <lineage>
        <taxon>Eukaryota</taxon>
        <taxon>Fungi</taxon>
        <taxon>Dikarya</taxon>
        <taxon>Basidiomycota</taxon>
        <taxon>Agaricomycotina</taxon>
        <taxon>Agaricomycetes</taxon>
        <taxon>Russulales</taxon>
        <taxon>Lachnocladiaceae</taxon>
        <taxon>Vararia</taxon>
    </lineage>
</organism>
<reference evidence="1" key="2">
    <citation type="journal article" date="2022" name="New Phytol.">
        <title>Evolutionary transition to the ectomycorrhizal habit in the genomes of a hyperdiverse lineage of mushroom-forming fungi.</title>
        <authorList>
            <person name="Looney B."/>
            <person name="Miyauchi S."/>
            <person name="Morin E."/>
            <person name="Drula E."/>
            <person name="Courty P.E."/>
            <person name="Kohler A."/>
            <person name="Kuo A."/>
            <person name="LaButti K."/>
            <person name="Pangilinan J."/>
            <person name="Lipzen A."/>
            <person name="Riley R."/>
            <person name="Andreopoulos W."/>
            <person name="He G."/>
            <person name="Johnson J."/>
            <person name="Nolan M."/>
            <person name="Tritt A."/>
            <person name="Barry K.W."/>
            <person name="Grigoriev I.V."/>
            <person name="Nagy L.G."/>
            <person name="Hibbett D."/>
            <person name="Henrissat B."/>
            <person name="Matheny P.B."/>
            <person name="Labbe J."/>
            <person name="Martin F.M."/>
        </authorList>
    </citation>
    <scope>NUCLEOTIDE SEQUENCE</scope>
    <source>
        <strain evidence="1">EC-137</strain>
    </source>
</reference>
<protein>
    <submittedName>
        <fullName evidence="1">Uncharacterized protein</fullName>
    </submittedName>
</protein>
<evidence type="ECO:0000313" key="1">
    <source>
        <dbReference type="EMBL" id="KAI0027875.1"/>
    </source>
</evidence>
<keyword evidence="2" id="KW-1185">Reference proteome</keyword>